<dbReference type="InterPro" id="IPR044929">
    <property type="entry name" value="DNA/RNA_non-sp_Endonuclease_sf"/>
</dbReference>
<dbReference type="InterPro" id="IPR009003">
    <property type="entry name" value="Peptidase_S1_PA"/>
</dbReference>
<evidence type="ECO:0000259" key="2">
    <source>
        <dbReference type="SMART" id="SM00892"/>
    </source>
</evidence>
<dbReference type="SMART" id="SM00477">
    <property type="entry name" value="NUC"/>
    <property type="match status" value="1"/>
</dbReference>
<feature type="domain" description="ENPP1-3/EXOG-like endonuclease/phosphodiesterase" evidence="1">
    <location>
        <begin position="447"/>
        <end position="684"/>
    </location>
</feature>
<dbReference type="InterPro" id="IPR044925">
    <property type="entry name" value="His-Me_finger_sf"/>
</dbReference>
<sequence length="693" mass="75944">MKLTDIDLARFVPEVPEPVAAAELSASLVARRFKFLTADGQSATPLEQEALLGTNDLLDVNFLDRCSLARRCVGRIRILGGGRQGWATGFLIAPGVILTNHHVFPDAASVASSRIGFDYWFDVAGQRPADPDEFDLQPERLFVTNAELDYSVVAVAPLSAGRAAIVDRRYLRLFQESGKAKQGDFVTIIQHPDGVPMQIALRENQVIRAAEDEPSIWYHADTAHGSSGSPVFNDSLQVVALHSSGRIKREAGRYVLAAGGTTDNLDGLSESDVLWEANVGFRISRISQDLLASVGSNWPARLPEIEAAMRAGDIMSSTIQALAANEPPVAAAGPSRDLETEILTQEAEPVNVPSNSSSVVIPLQLRISLELGQAAAAVQIASGATALLETEAFEMRTPVIYDGLDQRRGFDPHFLDEVTPVPGPVVTPAGRNVLAPLLEGDDPELRYRHFSVWMHKERRLALYTASNVDWRKRAKTVDGKSTSRDGLAGWPQGSKYAELWVEDPRIASRYQLPDVFYSEDRGAFDKGHIVRRDDVCWGDHFEEIQMANGDTFHVTNCSPQTKAFNQGAAGQDNWGDLESAIAEATKKDAEAACIFAGPIFGADDRWFHGKDASGAARIQIPNRFWKIVVVKDEAAFQAYGFILEQDVRAVTEEEFYVTDNWRTAWTPIATIEKTLRGWLDLSQLAAIDQHAGA</sequence>
<evidence type="ECO:0000313" key="3">
    <source>
        <dbReference type="EMBL" id="MFC3670106.1"/>
    </source>
</evidence>
<dbReference type="InterPro" id="IPR001604">
    <property type="entry name" value="Endo_G_ENPP1-like_dom"/>
</dbReference>
<protein>
    <submittedName>
        <fullName evidence="3">DNA/RNA non-specific endonuclease</fullName>
    </submittedName>
</protein>
<name>A0ABV7UY46_9SPHN</name>
<reference evidence="4" key="1">
    <citation type="journal article" date="2019" name="Int. J. Syst. Evol. Microbiol.">
        <title>The Global Catalogue of Microorganisms (GCM) 10K type strain sequencing project: providing services to taxonomists for standard genome sequencing and annotation.</title>
        <authorList>
            <consortium name="The Broad Institute Genomics Platform"/>
            <consortium name="The Broad Institute Genome Sequencing Center for Infectious Disease"/>
            <person name="Wu L."/>
            <person name="Ma J."/>
        </authorList>
    </citation>
    <scope>NUCLEOTIDE SEQUENCE [LARGE SCALE GENOMIC DNA]</scope>
    <source>
        <strain evidence="4">KCTC 42224</strain>
    </source>
</reference>
<dbReference type="SUPFAM" id="SSF50494">
    <property type="entry name" value="Trypsin-like serine proteases"/>
    <property type="match status" value="1"/>
</dbReference>
<evidence type="ECO:0000259" key="1">
    <source>
        <dbReference type="SMART" id="SM00477"/>
    </source>
</evidence>
<dbReference type="PANTHER" id="PTHR14389:SF3">
    <property type="entry name" value="PROTEIN FAM111A-LIKE"/>
    <property type="match status" value="1"/>
</dbReference>
<dbReference type="EMBL" id="JBHRYE010000003">
    <property type="protein sequence ID" value="MFC3670106.1"/>
    <property type="molecule type" value="Genomic_DNA"/>
</dbReference>
<keyword evidence="3" id="KW-0255">Endonuclease</keyword>
<keyword evidence="3" id="KW-0378">Hydrolase</keyword>
<keyword evidence="4" id="KW-1185">Reference proteome</keyword>
<accession>A0ABV7UY46</accession>
<dbReference type="GO" id="GO:0004519">
    <property type="term" value="F:endonuclease activity"/>
    <property type="evidence" value="ECO:0007669"/>
    <property type="project" value="UniProtKB-KW"/>
</dbReference>
<proteinExistence type="predicted"/>
<gene>
    <name evidence="3" type="ORF">ACFOOT_01580</name>
</gene>
<organism evidence="3 4">
    <name type="scientific">Novosphingobium pokkalii</name>
    <dbReference type="NCBI Taxonomy" id="1770194"/>
    <lineage>
        <taxon>Bacteria</taxon>
        <taxon>Pseudomonadati</taxon>
        <taxon>Pseudomonadota</taxon>
        <taxon>Alphaproteobacteria</taxon>
        <taxon>Sphingomonadales</taxon>
        <taxon>Sphingomonadaceae</taxon>
        <taxon>Novosphingobium</taxon>
    </lineage>
</organism>
<dbReference type="Gene3D" id="3.40.570.10">
    <property type="entry name" value="Extracellular Endonuclease, subunit A"/>
    <property type="match status" value="1"/>
</dbReference>
<keyword evidence="3" id="KW-0540">Nuclease</keyword>
<dbReference type="SMART" id="SM00892">
    <property type="entry name" value="Endonuclease_NS"/>
    <property type="match status" value="1"/>
</dbReference>
<dbReference type="Pfam" id="PF13365">
    <property type="entry name" value="Trypsin_2"/>
    <property type="match status" value="1"/>
</dbReference>
<dbReference type="Pfam" id="PF01223">
    <property type="entry name" value="Endonuclease_NS"/>
    <property type="match status" value="1"/>
</dbReference>
<dbReference type="RefSeq" id="WP_191324964.1">
    <property type="nucleotide sequence ID" value="NZ_BMZP01000013.1"/>
</dbReference>
<dbReference type="InterPro" id="IPR020821">
    <property type="entry name" value="ENPP1-3/EXOG-like_nuc-like"/>
</dbReference>
<evidence type="ECO:0000313" key="4">
    <source>
        <dbReference type="Proteomes" id="UP001595683"/>
    </source>
</evidence>
<dbReference type="PANTHER" id="PTHR14389">
    <property type="entry name" value="SI:CH1073-475A24.1"/>
    <property type="match status" value="1"/>
</dbReference>
<dbReference type="Gene3D" id="2.40.10.10">
    <property type="entry name" value="Trypsin-like serine proteases"/>
    <property type="match status" value="2"/>
</dbReference>
<dbReference type="Proteomes" id="UP001595683">
    <property type="component" value="Unassembled WGS sequence"/>
</dbReference>
<feature type="domain" description="DNA/RNA non-specific endonuclease/pyrophosphatase/phosphodiesterase" evidence="2">
    <location>
        <begin position="446"/>
        <end position="687"/>
    </location>
</feature>
<comment type="caution">
    <text evidence="3">The sequence shown here is derived from an EMBL/GenBank/DDBJ whole genome shotgun (WGS) entry which is preliminary data.</text>
</comment>
<dbReference type="InterPro" id="IPR043504">
    <property type="entry name" value="Peptidase_S1_PA_chymotrypsin"/>
</dbReference>
<dbReference type="SUPFAM" id="SSF54060">
    <property type="entry name" value="His-Me finger endonucleases"/>
    <property type="match status" value="1"/>
</dbReference>